<evidence type="ECO:0008006" key="7">
    <source>
        <dbReference type="Google" id="ProtNLM"/>
    </source>
</evidence>
<dbReference type="InterPro" id="IPR002110">
    <property type="entry name" value="Ankyrin_rpt"/>
</dbReference>
<evidence type="ECO:0000256" key="3">
    <source>
        <dbReference type="PROSITE-ProRule" id="PRU00023"/>
    </source>
</evidence>
<organism evidence="5 6">
    <name type="scientific">Streptomyces rhizosphaericus</name>
    <dbReference type="NCBI Taxonomy" id="114699"/>
    <lineage>
        <taxon>Bacteria</taxon>
        <taxon>Bacillati</taxon>
        <taxon>Actinomycetota</taxon>
        <taxon>Actinomycetes</taxon>
        <taxon>Kitasatosporales</taxon>
        <taxon>Streptomycetaceae</taxon>
        <taxon>Streptomyces</taxon>
        <taxon>Streptomyces violaceusniger group</taxon>
    </lineage>
</organism>
<name>A0ABN1SAR7_9ACTN</name>
<dbReference type="PROSITE" id="PS50297">
    <property type="entry name" value="ANK_REP_REGION"/>
    <property type="match status" value="1"/>
</dbReference>
<feature type="region of interest" description="Disordered" evidence="4">
    <location>
        <begin position="108"/>
        <end position="128"/>
    </location>
</feature>
<dbReference type="SUPFAM" id="SSF48403">
    <property type="entry name" value="Ankyrin repeat"/>
    <property type="match status" value="1"/>
</dbReference>
<evidence type="ECO:0000313" key="6">
    <source>
        <dbReference type="Proteomes" id="UP001500033"/>
    </source>
</evidence>
<dbReference type="InterPro" id="IPR036770">
    <property type="entry name" value="Ankyrin_rpt-contain_sf"/>
</dbReference>
<sequence>MATRLPGARFVMLASAAPPHQEVAFAILELPPRSTPDPAGRTLLRACAAGDVDALRTALDEGADVGTLDEYGATPLHHAVAARSAAAVDALLAAGADPRAQAAFGNAPQFTAAGPGRPHPTTRRVEGEKLSADYLVELVDIMVTRGVRDRPGTYGRTGRQSAQNRTEWRDHAPAGLDGRGRGGPGPGAGACPRRRWRADRHLRGAAGRGDVRRRWLSRGRGGAGHLCPAARRPRR</sequence>
<feature type="repeat" description="ANK" evidence="3">
    <location>
        <begin position="71"/>
        <end position="103"/>
    </location>
</feature>
<evidence type="ECO:0000256" key="2">
    <source>
        <dbReference type="ARBA" id="ARBA00023043"/>
    </source>
</evidence>
<dbReference type="Pfam" id="PF12796">
    <property type="entry name" value="Ank_2"/>
    <property type="match status" value="1"/>
</dbReference>
<dbReference type="PANTHER" id="PTHR24171">
    <property type="entry name" value="ANKYRIN REPEAT DOMAIN-CONTAINING PROTEIN 39-RELATED"/>
    <property type="match status" value="1"/>
</dbReference>
<gene>
    <name evidence="5" type="ORF">GCM10009576_040190</name>
</gene>
<protein>
    <recommendedName>
        <fullName evidence="7">Ankyrin repeat domain-containing protein</fullName>
    </recommendedName>
</protein>
<evidence type="ECO:0000313" key="5">
    <source>
        <dbReference type="EMBL" id="GAA0981475.1"/>
    </source>
</evidence>
<keyword evidence="2 3" id="KW-0040">ANK repeat</keyword>
<dbReference type="EMBL" id="BAAAIE010000023">
    <property type="protein sequence ID" value="GAA0981475.1"/>
    <property type="molecule type" value="Genomic_DNA"/>
</dbReference>
<evidence type="ECO:0000256" key="1">
    <source>
        <dbReference type="ARBA" id="ARBA00022737"/>
    </source>
</evidence>
<dbReference type="PROSITE" id="PS50088">
    <property type="entry name" value="ANK_REPEAT"/>
    <property type="match status" value="1"/>
</dbReference>
<proteinExistence type="predicted"/>
<feature type="region of interest" description="Disordered" evidence="4">
    <location>
        <begin position="150"/>
        <end position="194"/>
    </location>
</feature>
<keyword evidence="6" id="KW-1185">Reference proteome</keyword>
<dbReference type="SMART" id="SM00248">
    <property type="entry name" value="ANK"/>
    <property type="match status" value="2"/>
</dbReference>
<dbReference type="Gene3D" id="1.25.40.20">
    <property type="entry name" value="Ankyrin repeat-containing domain"/>
    <property type="match status" value="1"/>
</dbReference>
<comment type="caution">
    <text evidence="5">The sequence shown here is derived from an EMBL/GenBank/DDBJ whole genome shotgun (WGS) entry which is preliminary data.</text>
</comment>
<feature type="region of interest" description="Disordered" evidence="4">
    <location>
        <begin position="216"/>
        <end position="235"/>
    </location>
</feature>
<reference evidence="5 6" key="1">
    <citation type="journal article" date="2019" name="Int. J. Syst. Evol. Microbiol.">
        <title>The Global Catalogue of Microorganisms (GCM) 10K type strain sequencing project: providing services to taxonomists for standard genome sequencing and annotation.</title>
        <authorList>
            <consortium name="The Broad Institute Genomics Platform"/>
            <consortium name="The Broad Institute Genome Sequencing Center for Infectious Disease"/>
            <person name="Wu L."/>
            <person name="Ma J."/>
        </authorList>
    </citation>
    <scope>NUCLEOTIDE SEQUENCE [LARGE SCALE GENOMIC DNA]</scope>
    <source>
        <strain evidence="5 6">JCM 11445</strain>
    </source>
</reference>
<evidence type="ECO:0000256" key="4">
    <source>
        <dbReference type="SAM" id="MobiDB-lite"/>
    </source>
</evidence>
<accession>A0ABN1SAR7</accession>
<dbReference type="Proteomes" id="UP001500033">
    <property type="component" value="Unassembled WGS sequence"/>
</dbReference>
<keyword evidence="1" id="KW-0677">Repeat</keyword>